<dbReference type="PANTHER" id="PTHR21292">
    <property type="entry name" value="EXOCYST COMPLEX COMPONENT SEC6-RELATED"/>
    <property type="match status" value="1"/>
</dbReference>
<name>A0ABI7X176_FELCA</name>
<feature type="compositionally biased region" description="Basic and acidic residues" evidence="2">
    <location>
        <begin position="14"/>
        <end position="23"/>
    </location>
</feature>
<gene>
    <name evidence="3" type="primary">EXOC3L4</name>
</gene>
<accession>A0ABI7X176</accession>
<keyword evidence="4" id="KW-1185">Reference proteome</keyword>
<evidence type="ECO:0000313" key="3">
    <source>
        <dbReference type="Ensembl" id="ENSFCTP00005016239.1"/>
    </source>
</evidence>
<dbReference type="GeneTree" id="ENSGT01030000234613"/>
<dbReference type="InterPro" id="IPR010326">
    <property type="entry name" value="EXOC3/Sec6"/>
</dbReference>
<dbReference type="RefSeq" id="XP_019689216.3">
    <property type="nucleotide sequence ID" value="XM_019833657.3"/>
</dbReference>
<evidence type="ECO:0008006" key="5">
    <source>
        <dbReference type="Google" id="ProtNLM"/>
    </source>
</evidence>
<evidence type="ECO:0000256" key="2">
    <source>
        <dbReference type="SAM" id="MobiDB-lite"/>
    </source>
</evidence>
<feature type="region of interest" description="Disordered" evidence="2">
    <location>
        <begin position="83"/>
        <end position="132"/>
    </location>
</feature>
<dbReference type="RefSeq" id="XP_019689221.3">
    <property type="nucleotide sequence ID" value="XM_019833662.3"/>
</dbReference>
<dbReference type="Ensembl" id="ENSFCTT00005024921.1">
    <property type="protein sequence ID" value="ENSFCTP00005016239.1"/>
    <property type="gene ID" value="ENSFCTG00005008909.1"/>
</dbReference>
<dbReference type="Proteomes" id="UP000823872">
    <property type="component" value="Chromosome B3"/>
</dbReference>
<dbReference type="Pfam" id="PF06046">
    <property type="entry name" value="Sec6"/>
    <property type="match status" value="1"/>
</dbReference>
<feature type="region of interest" description="Disordered" evidence="2">
    <location>
        <begin position="1"/>
        <end position="54"/>
    </location>
</feature>
<comment type="similarity">
    <text evidence="1">Belongs to the SEC6 family.</text>
</comment>
<dbReference type="InterPro" id="IPR042532">
    <property type="entry name" value="EXOC3/Sec6_C"/>
</dbReference>
<feature type="compositionally biased region" description="Polar residues" evidence="2">
    <location>
        <begin position="24"/>
        <end position="37"/>
    </location>
</feature>
<dbReference type="RefSeq" id="XP_044916505.1">
    <property type="nucleotide sequence ID" value="XM_045060570.1"/>
</dbReference>
<dbReference type="PANTHER" id="PTHR21292:SF14">
    <property type="entry name" value="EXOCYST COMPLEX COMPONENT 3-LIKE PROTEIN 4"/>
    <property type="match status" value="1"/>
</dbReference>
<dbReference type="GeneID" id="101084634"/>
<reference evidence="3" key="2">
    <citation type="submission" date="2025-08" db="UniProtKB">
        <authorList>
            <consortium name="Ensembl"/>
        </authorList>
    </citation>
    <scope>IDENTIFICATION</scope>
    <source>
        <strain evidence="3">breed Abyssinian</strain>
    </source>
</reference>
<dbReference type="RefSeq" id="XP_044916504.1">
    <property type="nucleotide sequence ID" value="XM_045060569.1"/>
</dbReference>
<dbReference type="Gene3D" id="1.10.357.70">
    <property type="entry name" value="Exocyst complex component Sec6, C-terminal domain"/>
    <property type="match status" value="1"/>
</dbReference>
<protein>
    <recommendedName>
        <fullName evidence="5">Exocyst complex component 3 like 4</fullName>
    </recommendedName>
</protein>
<reference evidence="3 4" key="1">
    <citation type="submission" date="2021-02" db="EMBL/GenBank/DDBJ databases">
        <title>Safari Cat Assemblies.</title>
        <authorList>
            <person name="Bredemeyer K.R."/>
            <person name="Murphy W.J."/>
        </authorList>
    </citation>
    <scope>NUCLEOTIDE SEQUENCE [LARGE SCALE GENOMIC DNA]</scope>
</reference>
<proteinExistence type="inferred from homology"/>
<dbReference type="RefSeq" id="XP_044916502.1">
    <property type="nucleotide sequence ID" value="XM_045060567.1"/>
</dbReference>
<reference evidence="3" key="3">
    <citation type="submission" date="2025-09" db="UniProtKB">
        <authorList>
            <consortium name="Ensembl"/>
        </authorList>
    </citation>
    <scope>IDENTIFICATION</scope>
    <source>
        <strain evidence="3">breed Abyssinian</strain>
    </source>
</reference>
<organism evidence="3 4">
    <name type="scientific">Felis catus</name>
    <name type="common">Cat</name>
    <name type="synonym">Felis silvestris catus</name>
    <dbReference type="NCBI Taxonomy" id="9685"/>
    <lineage>
        <taxon>Eukaryota</taxon>
        <taxon>Metazoa</taxon>
        <taxon>Chordata</taxon>
        <taxon>Craniata</taxon>
        <taxon>Vertebrata</taxon>
        <taxon>Euteleostomi</taxon>
        <taxon>Mammalia</taxon>
        <taxon>Eutheria</taxon>
        <taxon>Laurasiatheria</taxon>
        <taxon>Carnivora</taxon>
        <taxon>Feliformia</taxon>
        <taxon>Felidae</taxon>
        <taxon>Felinae</taxon>
        <taxon>Felis</taxon>
    </lineage>
</organism>
<dbReference type="RefSeq" id="XP_019689218.3">
    <property type="nucleotide sequence ID" value="XM_019833659.3"/>
</dbReference>
<dbReference type="RefSeq" id="XP_044916503.1">
    <property type="nucleotide sequence ID" value="XM_045060568.1"/>
</dbReference>
<evidence type="ECO:0000313" key="4">
    <source>
        <dbReference type="Proteomes" id="UP000823872"/>
    </source>
</evidence>
<sequence>MSLSPTVTSWPEPHSPEESDKLQTPEQDTQQASSGDVPSTHREDTQPGLGTLRRAFSRARWRALGQAPGEDAGLLRRSSHFLRSLRRPRDDGRAAAPGRARSPEGPSGVTDGGRRPSTTGVGPEEPGQEEGKSVADLITERQLLAAFEQLRQLETRLLAQKAAGTFEQDPTGFARRAMDVCLLYDGLAAEIRAIVRETLGPGGVDAAALAELARVVRAEEEAHPVTPADGDFLLTPRRWRRHWEDAVTRSAQERVRQAGAEDAAGAAEGASGLARLLAELGGSVRRDLRQVRLQVQPAYSAAGLPAWEAYLRAFHGAVAQRLQELARDARGCEQLYVLLDWTANVYGSPDFLGAPDLTLSTEPLPPLLAPSVWARLESDYTSFLETKITSCFDSILQLEQSRWVAAEAPDVLQGLYHTPLSIDIHMLVAEHVKAAGAISAELEATTLRICARALGLFLPRFEKAFLQSEAVSEPHLGASINACEELRTSLLARFPGTFEELEKPLVAAVCVFQKRLLQGLQYDVQPLFRVLCTKAWLTHDVLQPLMDKVVAFAHHLEHVAPLRAQETLQEAHRYVVREYLAQVLRPRERFRGVDRVTGSQKMGLDAQAIGNTFQGLGSEATWLGQAIPCVADILGETYKDDIGRHLETLIGSYPDIRRDHVMAILALRRLGRRRNQRLLQHAQSLLRAAAKAEGSGAAGGRVLFEEIQVPTSVDLLITCIKCSGSRRGRASGGGPH</sequence>
<evidence type="ECO:0000256" key="1">
    <source>
        <dbReference type="ARBA" id="ARBA00009447"/>
    </source>
</evidence>